<dbReference type="SMR" id="G4ZQ57"/>
<dbReference type="KEGG" id="psoj:PHYSODRAFT_301488"/>
<protein>
    <submittedName>
        <fullName evidence="1">Uncharacterized protein</fullName>
    </submittedName>
</protein>
<dbReference type="RefSeq" id="XP_009528195.1">
    <property type="nucleotide sequence ID" value="XM_009529900.1"/>
</dbReference>
<dbReference type="InterPro" id="IPR036770">
    <property type="entry name" value="Ankyrin_rpt-contain_sf"/>
</dbReference>
<accession>G4ZQ57</accession>
<organism evidence="1 2">
    <name type="scientific">Phytophthora sojae (strain P6497)</name>
    <name type="common">Soybean stem and root rot agent</name>
    <name type="synonym">Phytophthora megasperma f. sp. glycines</name>
    <dbReference type="NCBI Taxonomy" id="1094619"/>
    <lineage>
        <taxon>Eukaryota</taxon>
        <taxon>Sar</taxon>
        <taxon>Stramenopiles</taxon>
        <taxon>Oomycota</taxon>
        <taxon>Peronosporomycetes</taxon>
        <taxon>Peronosporales</taxon>
        <taxon>Peronosporaceae</taxon>
        <taxon>Phytophthora</taxon>
    </lineage>
</organism>
<dbReference type="PANTHER" id="PTHR46586">
    <property type="entry name" value="ANKYRIN REPEAT-CONTAINING PROTEIN"/>
    <property type="match status" value="1"/>
</dbReference>
<name>G4ZQ57_PHYSP</name>
<dbReference type="InterPro" id="IPR002110">
    <property type="entry name" value="Ankyrin_rpt"/>
</dbReference>
<sequence length="370" mass="41673">MTPNPVPPLLAAALVLRSRAEFQSLPHVVDAMSQFLDTSATSSPLEAAKLGSGKLLGRIWYSSDQFVNSGTEPTEETWLRKFLRTDKHYQQYVFLFGLEKAVNSENVELVKWFLSKFQGLTVSSELVARACLVGSLEILQLFTPMTTGRWSRRGFTDWGTTRRLQPQRCTVALTMGDILIAEWLISQRAAWPERDEHGDGGIADEIVARGRVDFLQWLEERGKLDKVPGWIVKAAENGHLGMVRWLIERSPPNGGSQARTALLKCEAQLAIHGAAANGHLEAAKYLREYTKPYTSHLLVDQQQTPGLQELQAQLRDELDVENVSDSTMRTAALNGYLNVVKWLYAEYGVDIFVKNYRHERSRAPRTSRDC</sequence>
<keyword evidence="2" id="KW-1185">Reference proteome</keyword>
<evidence type="ECO:0000313" key="1">
    <source>
        <dbReference type="EMBL" id="EGZ14446.1"/>
    </source>
</evidence>
<dbReference type="Pfam" id="PF12796">
    <property type="entry name" value="Ank_2"/>
    <property type="match status" value="1"/>
</dbReference>
<evidence type="ECO:0000313" key="2">
    <source>
        <dbReference type="Proteomes" id="UP000002640"/>
    </source>
</evidence>
<dbReference type="Proteomes" id="UP000002640">
    <property type="component" value="Unassembled WGS sequence"/>
</dbReference>
<dbReference type="Gene3D" id="1.25.40.20">
    <property type="entry name" value="Ankyrin repeat-containing domain"/>
    <property type="match status" value="1"/>
</dbReference>
<reference evidence="1 2" key="1">
    <citation type="journal article" date="2006" name="Science">
        <title>Phytophthora genome sequences uncover evolutionary origins and mechanisms of pathogenesis.</title>
        <authorList>
            <person name="Tyler B.M."/>
            <person name="Tripathy S."/>
            <person name="Zhang X."/>
            <person name="Dehal P."/>
            <person name="Jiang R.H."/>
            <person name="Aerts A."/>
            <person name="Arredondo F.D."/>
            <person name="Baxter L."/>
            <person name="Bensasson D."/>
            <person name="Beynon J.L."/>
            <person name="Chapman J."/>
            <person name="Damasceno C.M."/>
            <person name="Dorrance A.E."/>
            <person name="Dou D."/>
            <person name="Dickerman A.W."/>
            <person name="Dubchak I.L."/>
            <person name="Garbelotto M."/>
            <person name="Gijzen M."/>
            <person name="Gordon S.G."/>
            <person name="Govers F."/>
            <person name="Grunwald N.J."/>
            <person name="Huang W."/>
            <person name="Ivors K.L."/>
            <person name="Jones R.W."/>
            <person name="Kamoun S."/>
            <person name="Krampis K."/>
            <person name="Lamour K.H."/>
            <person name="Lee M.K."/>
            <person name="McDonald W.H."/>
            <person name="Medina M."/>
            <person name="Meijer H.J."/>
            <person name="Nordberg E.K."/>
            <person name="Maclean D.J."/>
            <person name="Ospina-Giraldo M.D."/>
            <person name="Morris P.F."/>
            <person name="Phuntumart V."/>
            <person name="Putnam N.H."/>
            <person name="Rash S."/>
            <person name="Rose J.K."/>
            <person name="Sakihama Y."/>
            <person name="Salamov A.A."/>
            <person name="Savidor A."/>
            <person name="Scheuring C.F."/>
            <person name="Smith B.M."/>
            <person name="Sobral B.W."/>
            <person name="Terry A."/>
            <person name="Torto-Alalibo T.A."/>
            <person name="Win J."/>
            <person name="Xu Z."/>
            <person name="Zhang H."/>
            <person name="Grigoriev I.V."/>
            <person name="Rokhsar D.S."/>
            <person name="Boore J.L."/>
        </authorList>
    </citation>
    <scope>NUCLEOTIDE SEQUENCE [LARGE SCALE GENOMIC DNA]</scope>
    <source>
        <strain evidence="1 2">P6497</strain>
    </source>
</reference>
<dbReference type="InParanoid" id="G4ZQ57"/>
<proteinExistence type="predicted"/>
<dbReference type="PANTHER" id="PTHR46586:SF3">
    <property type="entry name" value="ANKYRIN REPEAT-CONTAINING PROTEIN"/>
    <property type="match status" value="1"/>
</dbReference>
<gene>
    <name evidence="1" type="ORF">PHYSODRAFT_301488</name>
</gene>
<dbReference type="EMBL" id="JH159155">
    <property type="protein sequence ID" value="EGZ14446.1"/>
    <property type="molecule type" value="Genomic_DNA"/>
</dbReference>
<dbReference type="SUPFAM" id="SSF48403">
    <property type="entry name" value="Ankyrin repeat"/>
    <property type="match status" value="1"/>
</dbReference>
<dbReference type="InterPro" id="IPR052050">
    <property type="entry name" value="SecEffector_AnkRepeat"/>
</dbReference>
<dbReference type="AlphaFoldDB" id="G4ZQ57"/>
<dbReference type="GeneID" id="20642021"/>